<dbReference type="EMBL" id="QXFH01000077">
    <property type="protein sequence ID" value="RIV30469.1"/>
    <property type="molecule type" value="Genomic_DNA"/>
</dbReference>
<dbReference type="InterPro" id="IPR010181">
    <property type="entry name" value="CGCAxxGCC_motif"/>
</dbReference>
<organism evidence="2 3">
    <name type="scientific">Flagellimonas lutimaris</name>
    <dbReference type="NCBI Taxonomy" id="475082"/>
    <lineage>
        <taxon>Bacteria</taxon>
        <taxon>Pseudomonadati</taxon>
        <taxon>Bacteroidota</taxon>
        <taxon>Flavobacteriia</taxon>
        <taxon>Flavobacteriales</taxon>
        <taxon>Flavobacteriaceae</taxon>
        <taxon>Flagellimonas</taxon>
    </lineage>
</organism>
<dbReference type="Proteomes" id="UP000266067">
    <property type="component" value="Unassembled WGS sequence"/>
</dbReference>
<feature type="transmembrane region" description="Helical" evidence="1">
    <location>
        <begin position="185"/>
        <end position="210"/>
    </location>
</feature>
<evidence type="ECO:0008006" key="4">
    <source>
        <dbReference type="Google" id="ProtNLM"/>
    </source>
</evidence>
<reference evidence="2 3" key="1">
    <citation type="submission" date="2018-08" db="EMBL/GenBank/DDBJ databases">
        <title>Proposal of Muricauda 72 sp.nov. and Muricauda NH166 sp.nov., isolated from seawater.</title>
        <authorList>
            <person name="Cheng H."/>
            <person name="Wu Y.-H."/>
            <person name="Guo L.-L."/>
            <person name="Xu X.-W."/>
        </authorList>
    </citation>
    <scope>NUCLEOTIDE SEQUENCE [LARGE SCALE GENOMIC DNA]</scope>
    <source>
        <strain evidence="2 3">KCTC 22173</strain>
    </source>
</reference>
<dbReference type="AlphaFoldDB" id="A0A3A1N5G2"/>
<evidence type="ECO:0000313" key="2">
    <source>
        <dbReference type="EMBL" id="RIV30469.1"/>
    </source>
</evidence>
<dbReference type="Pfam" id="PF09719">
    <property type="entry name" value="C_GCAxxG_C_C"/>
    <property type="match status" value="2"/>
</dbReference>
<evidence type="ECO:0000256" key="1">
    <source>
        <dbReference type="SAM" id="Phobius"/>
    </source>
</evidence>
<protein>
    <recommendedName>
        <fullName evidence="4">C_GCAxxG_C_C family protein</fullName>
    </recommendedName>
</protein>
<keyword evidence="1" id="KW-0472">Membrane</keyword>
<comment type="caution">
    <text evidence="2">The sequence shown here is derived from an EMBL/GenBank/DDBJ whole genome shotgun (WGS) entry which is preliminary data.</text>
</comment>
<evidence type="ECO:0000313" key="3">
    <source>
        <dbReference type="Proteomes" id="UP000266067"/>
    </source>
</evidence>
<keyword evidence="1" id="KW-0812">Transmembrane</keyword>
<gene>
    <name evidence="2" type="ORF">D2V08_15350</name>
</gene>
<keyword evidence="1" id="KW-1133">Transmembrane helix</keyword>
<keyword evidence="3" id="KW-1185">Reference proteome</keyword>
<sequence>MEPTKPITRDGPNDGKKVFRELKTCSRTFFYILNRQFGHLKELEERASDSLAGGIMQEGHQCGMLWGASLAVGAEAYRRCKNQKQAITVAVNATQKIMNSFKQREQTINCREITHCDFSSKLSMAKYFFTGRFLHCFNLAEKWAPEAVKSAMEGLSENNDETSKECLSCATEVAKKMGASDEESIMVAGFAGGLGLCGAACGALASAIWMKSLKWCHEVAKKSSMDNPYAKETLDAFYQYTNARILCSQITNEQFNNLGGHTRFLKNSGCEGLINVLSNS</sequence>
<name>A0A3A1N5G2_9FLAO</name>
<dbReference type="RefSeq" id="WP_119609144.1">
    <property type="nucleotide sequence ID" value="NZ_QXFH01000077.1"/>
</dbReference>
<proteinExistence type="predicted"/>
<accession>A0A3A1N5G2</accession>
<dbReference type="OrthoDB" id="1157536at2"/>